<accession>A0A9W7J7P3</accession>
<proteinExistence type="predicted"/>
<evidence type="ECO:0000259" key="3">
    <source>
        <dbReference type="Pfam" id="PF14226"/>
    </source>
</evidence>
<dbReference type="SUPFAM" id="SSF51197">
    <property type="entry name" value="Clavaminate synthase-like"/>
    <property type="match status" value="1"/>
</dbReference>
<protein>
    <recommendedName>
        <fullName evidence="3">Non-haem dioxygenase N-terminal domain-containing protein</fullName>
    </recommendedName>
</protein>
<dbReference type="AlphaFoldDB" id="A0A9W7J7P3"/>
<dbReference type="Gene3D" id="2.60.120.330">
    <property type="entry name" value="B-lactam Antibiotic, Isopenicillin N Synthase, Chain"/>
    <property type="match status" value="1"/>
</dbReference>
<evidence type="ECO:0000313" key="4">
    <source>
        <dbReference type="EMBL" id="GMJ06809.1"/>
    </source>
</evidence>
<evidence type="ECO:0000256" key="1">
    <source>
        <dbReference type="ARBA" id="ARBA00022723"/>
    </source>
</evidence>
<dbReference type="GO" id="GO:0046872">
    <property type="term" value="F:metal ion binding"/>
    <property type="evidence" value="ECO:0007669"/>
    <property type="project" value="UniProtKB-KW"/>
</dbReference>
<dbReference type="Proteomes" id="UP001165190">
    <property type="component" value="Unassembled WGS sequence"/>
</dbReference>
<gene>
    <name evidence="4" type="ORF">HRI_004350100</name>
</gene>
<keyword evidence="2" id="KW-0408">Iron</keyword>
<dbReference type="Pfam" id="PF14226">
    <property type="entry name" value="DIOX_N"/>
    <property type="match status" value="1"/>
</dbReference>
<dbReference type="OrthoDB" id="288590at2759"/>
<dbReference type="InterPro" id="IPR027443">
    <property type="entry name" value="IPNS-like_sf"/>
</dbReference>
<feature type="domain" description="Non-haem dioxygenase N-terminal" evidence="3">
    <location>
        <begin position="4"/>
        <end position="77"/>
    </location>
</feature>
<reference evidence="4" key="1">
    <citation type="submission" date="2023-05" db="EMBL/GenBank/DDBJ databases">
        <title>Genome and transcriptome analyses reveal genes involved in the formation of fine ridges on petal epidermal cells in Hibiscus trionum.</title>
        <authorList>
            <person name="Koshimizu S."/>
            <person name="Masuda S."/>
            <person name="Ishii T."/>
            <person name="Shirasu K."/>
            <person name="Hoshino A."/>
            <person name="Arita M."/>
        </authorList>
    </citation>
    <scope>NUCLEOTIDE SEQUENCE</scope>
    <source>
        <strain evidence="4">Hamamatsu line</strain>
    </source>
</reference>
<keyword evidence="5" id="KW-1185">Reference proteome</keyword>
<dbReference type="InterPro" id="IPR026992">
    <property type="entry name" value="DIOX_N"/>
</dbReference>
<comment type="caution">
    <text evidence="4">The sequence shown here is derived from an EMBL/GenBank/DDBJ whole genome shotgun (WGS) entry which is preliminary data.</text>
</comment>
<evidence type="ECO:0000256" key="2">
    <source>
        <dbReference type="ARBA" id="ARBA00023004"/>
    </source>
</evidence>
<evidence type="ECO:0000313" key="5">
    <source>
        <dbReference type="Proteomes" id="UP001165190"/>
    </source>
</evidence>
<dbReference type="EMBL" id="BSYR01000046">
    <property type="protein sequence ID" value="GMJ06809.1"/>
    <property type="molecule type" value="Genomic_DNA"/>
</dbReference>
<name>A0A9W7J7P3_HIBTR</name>
<organism evidence="4 5">
    <name type="scientific">Hibiscus trionum</name>
    <name type="common">Flower of an hour</name>
    <dbReference type="NCBI Taxonomy" id="183268"/>
    <lineage>
        <taxon>Eukaryota</taxon>
        <taxon>Viridiplantae</taxon>
        <taxon>Streptophyta</taxon>
        <taxon>Embryophyta</taxon>
        <taxon>Tracheophyta</taxon>
        <taxon>Spermatophyta</taxon>
        <taxon>Magnoliopsida</taxon>
        <taxon>eudicotyledons</taxon>
        <taxon>Gunneridae</taxon>
        <taxon>Pentapetalae</taxon>
        <taxon>rosids</taxon>
        <taxon>malvids</taxon>
        <taxon>Malvales</taxon>
        <taxon>Malvaceae</taxon>
        <taxon>Malvoideae</taxon>
        <taxon>Hibiscus</taxon>
    </lineage>
</organism>
<keyword evidence="1" id="KW-0479">Metal-binding</keyword>
<sequence length="87" mass="10265">MAKIPVIDFSKQDLLQPDSPEWTSVRVHVRKALEDYGCFEASFDRVLELRRAVFGAMEELLDLPLQTKKLCVSENLFRKDHEEYKYM</sequence>